<reference evidence="6 7" key="1">
    <citation type="submission" date="2020-08" db="EMBL/GenBank/DDBJ databases">
        <title>Genomic Encyclopedia of Type Strains, Phase IV (KMG-IV): sequencing the most valuable type-strain genomes for metagenomic binning, comparative biology and taxonomic classification.</title>
        <authorList>
            <person name="Goeker M."/>
        </authorList>
    </citation>
    <scope>NUCLEOTIDE SEQUENCE [LARGE SCALE GENOMIC DNA]</scope>
    <source>
        <strain evidence="6 7">DSM 25481</strain>
    </source>
</reference>
<feature type="domain" description="HTH lysR-type" evidence="5">
    <location>
        <begin position="4"/>
        <end position="61"/>
    </location>
</feature>
<sequence length="303" mass="32831">MPEFDLNDAAHLVAVAEAGGFRAAAQRRTASASALSEAVRRLEEAVGARLLNRTTRSVALTEAGARFVDRVRPALAEIAAALDGVSGDPERPTGTLRLNVPTFVARHILPPIATAFLKRHPGVRMEVMAQDSFVDVLAEGCDAGIRYEERLALDVIATPIGPRRQRFVLAAAPSYLAERGTPAHPRDLVRHDRIGHRFTGSKALAIWEFERDGEVIRVPPEGPLVASTFEMQIAAARGGLGIIGHFGEALAADLASGALVPVMEDWWQEFSGPMLYYQSRRLMPAPLRAFVDFVKSERPAAAD</sequence>
<dbReference type="Pfam" id="PF00126">
    <property type="entry name" value="HTH_1"/>
    <property type="match status" value="1"/>
</dbReference>
<dbReference type="Gene3D" id="1.10.10.10">
    <property type="entry name" value="Winged helix-like DNA-binding domain superfamily/Winged helix DNA-binding domain"/>
    <property type="match status" value="1"/>
</dbReference>
<accession>A0A7W6D2D7</accession>
<protein>
    <submittedName>
        <fullName evidence="6">DNA-binding transcriptional LysR family regulator</fullName>
    </submittedName>
</protein>
<evidence type="ECO:0000256" key="1">
    <source>
        <dbReference type="ARBA" id="ARBA00009437"/>
    </source>
</evidence>
<dbReference type="SUPFAM" id="SSF46785">
    <property type="entry name" value="Winged helix' DNA-binding domain"/>
    <property type="match status" value="1"/>
</dbReference>
<organism evidence="6 7">
    <name type="scientific">Hansschlegelia beijingensis</name>
    <dbReference type="NCBI Taxonomy" id="1133344"/>
    <lineage>
        <taxon>Bacteria</taxon>
        <taxon>Pseudomonadati</taxon>
        <taxon>Pseudomonadota</taxon>
        <taxon>Alphaproteobacteria</taxon>
        <taxon>Hyphomicrobiales</taxon>
        <taxon>Methylopilaceae</taxon>
        <taxon>Hansschlegelia</taxon>
    </lineage>
</organism>
<proteinExistence type="inferred from homology"/>
<dbReference type="PANTHER" id="PTHR30537">
    <property type="entry name" value="HTH-TYPE TRANSCRIPTIONAL REGULATOR"/>
    <property type="match status" value="1"/>
</dbReference>
<comment type="caution">
    <text evidence="6">The sequence shown here is derived from an EMBL/GenBank/DDBJ whole genome shotgun (WGS) entry which is preliminary data.</text>
</comment>
<dbReference type="InterPro" id="IPR036388">
    <property type="entry name" value="WH-like_DNA-bd_sf"/>
</dbReference>
<keyword evidence="7" id="KW-1185">Reference proteome</keyword>
<dbReference type="Pfam" id="PF03466">
    <property type="entry name" value="LysR_substrate"/>
    <property type="match status" value="1"/>
</dbReference>
<dbReference type="AlphaFoldDB" id="A0A7W6D2D7"/>
<evidence type="ECO:0000256" key="2">
    <source>
        <dbReference type="ARBA" id="ARBA00023015"/>
    </source>
</evidence>
<dbReference type="FunFam" id="1.10.10.10:FF:000001">
    <property type="entry name" value="LysR family transcriptional regulator"/>
    <property type="match status" value="1"/>
</dbReference>
<dbReference type="PANTHER" id="PTHR30537:SF5">
    <property type="entry name" value="HTH-TYPE TRANSCRIPTIONAL ACTIVATOR TTDR-RELATED"/>
    <property type="match status" value="1"/>
</dbReference>
<evidence type="ECO:0000256" key="3">
    <source>
        <dbReference type="ARBA" id="ARBA00023125"/>
    </source>
</evidence>
<evidence type="ECO:0000259" key="5">
    <source>
        <dbReference type="PROSITE" id="PS50931"/>
    </source>
</evidence>
<keyword evidence="4" id="KW-0804">Transcription</keyword>
<dbReference type="InterPro" id="IPR036390">
    <property type="entry name" value="WH_DNA-bd_sf"/>
</dbReference>
<dbReference type="EMBL" id="JACIDR010000002">
    <property type="protein sequence ID" value="MBB3973125.1"/>
    <property type="molecule type" value="Genomic_DNA"/>
</dbReference>
<dbReference type="SUPFAM" id="SSF53850">
    <property type="entry name" value="Periplasmic binding protein-like II"/>
    <property type="match status" value="1"/>
</dbReference>
<comment type="similarity">
    <text evidence="1">Belongs to the LysR transcriptional regulatory family.</text>
</comment>
<dbReference type="InterPro" id="IPR000847">
    <property type="entry name" value="LysR_HTH_N"/>
</dbReference>
<gene>
    <name evidence="6" type="ORF">GGR24_001782</name>
</gene>
<dbReference type="InterPro" id="IPR005119">
    <property type="entry name" value="LysR_subst-bd"/>
</dbReference>
<dbReference type="GO" id="GO:0003700">
    <property type="term" value="F:DNA-binding transcription factor activity"/>
    <property type="evidence" value="ECO:0007669"/>
    <property type="project" value="InterPro"/>
</dbReference>
<dbReference type="Proteomes" id="UP000528964">
    <property type="component" value="Unassembled WGS sequence"/>
</dbReference>
<dbReference type="RefSeq" id="WP_183394974.1">
    <property type="nucleotide sequence ID" value="NZ_JACIDR010000002.1"/>
</dbReference>
<dbReference type="Gene3D" id="3.40.190.290">
    <property type="match status" value="1"/>
</dbReference>
<dbReference type="GO" id="GO:0003677">
    <property type="term" value="F:DNA binding"/>
    <property type="evidence" value="ECO:0007669"/>
    <property type="project" value="UniProtKB-KW"/>
</dbReference>
<dbReference type="InterPro" id="IPR058163">
    <property type="entry name" value="LysR-type_TF_proteobact-type"/>
</dbReference>
<evidence type="ECO:0000313" key="7">
    <source>
        <dbReference type="Proteomes" id="UP000528964"/>
    </source>
</evidence>
<keyword evidence="2" id="KW-0805">Transcription regulation</keyword>
<keyword evidence="3 6" id="KW-0238">DNA-binding</keyword>
<name>A0A7W6D2D7_9HYPH</name>
<dbReference type="PROSITE" id="PS50931">
    <property type="entry name" value="HTH_LYSR"/>
    <property type="match status" value="1"/>
</dbReference>
<evidence type="ECO:0000256" key="4">
    <source>
        <dbReference type="ARBA" id="ARBA00023163"/>
    </source>
</evidence>
<evidence type="ECO:0000313" key="6">
    <source>
        <dbReference type="EMBL" id="MBB3973125.1"/>
    </source>
</evidence>